<reference evidence="6 7" key="1">
    <citation type="submission" date="2018-11" db="EMBL/GenBank/DDBJ databases">
        <title>Tabrizicola sp. isolated from sediment of alpine lake.</title>
        <authorList>
            <person name="Liu Z."/>
        </authorList>
    </citation>
    <scope>NUCLEOTIDE SEQUENCE [LARGE SCALE GENOMIC DNA]</scope>
    <source>
        <strain evidence="6 7">DRYC-M-16</strain>
    </source>
</reference>
<evidence type="ECO:0000313" key="7">
    <source>
        <dbReference type="Proteomes" id="UP000297741"/>
    </source>
</evidence>
<organism evidence="6 7">
    <name type="scientific">Pseudotabrizicola sediminis</name>
    <dbReference type="NCBI Taxonomy" id="2486418"/>
    <lineage>
        <taxon>Bacteria</taxon>
        <taxon>Pseudomonadati</taxon>
        <taxon>Pseudomonadota</taxon>
        <taxon>Alphaproteobacteria</taxon>
        <taxon>Rhodobacterales</taxon>
        <taxon>Paracoccaceae</taxon>
        <taxon>Pseudotabrizicola</taxon>
    </lineage>
</organism>
<protein>
    <recommendedName>
        <fullName evidence="5">Response regulatory domain-containing protein</fullName>
    </recommendedName>
</protein>
<dbReference type="EMBL" id="RPEM01000001">
    <property type="protein sequence ID" value="TGD45336.1"/>
    <property type="molecule type" value="Genomic_DNA"/>
</dbReference>
<dbReference type="Proteomes" id="UP000297741">
    <property type="component" value="Unassembled WGS sequence"/>
</dbReference>
<proteinExistence type="predicted"/>
<sequence>MVRTDEGTWPADHRKDDKMTVTTKTMLVIASEASVSETIGRTLAAEPGVRVDTQSSTLAGMNGRAVKAMADYDVVLFQTSPDDQADLSAIRELVAHRRSGTKLVALADGNISLTQARALANAGVDEVLPLPTATGDVDRQVAQLGRRPSTVGNRTGRIIAVAQARGGAGSTTVAVNLADQLASGAGLSRRDPRPKVAIVDFDLQFGTIGSFLDLGEQDTLMQLALDGTIPDANFLEQSMAVTSNGLSVLAAPSKFAPLDSLRSDQVAAILDTLRQTQDYVIVDLPRALVSWIEPIVARADEFMIVTDISVSSIRHCRRLIDFFTQDNPAISVEIIVNRQRRPLLQSQLQREAAKVLGRRLDHWLPHDPQSAAAASDRGQPLSRAAPRSSLGKAMTQLAKSTRSGLAARIQQPTE</sequence>
<feature type="region of interest" description="Disordered" evidence="4">
    <location>
        <begin position="368"/>
        <end position="414"/>
    </location>
</feature>
<keyword evidence="1" id="KW-0547">Nucleotide-binding</keyword>
<feature type="domain" description="Response regulatory" evidence="5">
    <location>
        <begin position="25"/>
        <end position="145"/>
    </location>
</feature>
<dbReference type="Pfam" id="PF13614">
    <property type="entry name" value="AAA_31"/>
    <property type="match status" value="1"/>
</dbReference>
<dbReference type="InterPro" id="IPR001789">
    <property type="entry name" value="Sig_transdc_resp-reg_receiver"/>
</dbReference>
<evidence type="ECO:0000313" key="6">
    <source>
        <dbReference type="EMBL" id="TGD45336.1"/>
    </source>
</evidence>
<comment type="caution">
    <text evidence="3">Lacks conserved residue(s) required for the propagation of feature annotation.</text>
</comment>
<evidence type="ECO:0000256" key="2">
    <source>
        <dbReference type="ARBA" id="ARBA00022840"/>
    </source>
</evidence>
<keyword evidence="2" id="KW-0067">ATP-binding</keyword>
<keyword evidence="7" id="KW-1185">Reference proteome</keyword>
<name>A0ABY2KRM7_9RHOB</name>
<dbReference type="PANTHER" id="PTHR43384">
    <property type="entry name" value="SEPTUM SITE-DETERMINING PROTEIN MIND HOMOLOG, CHLOROPLASTIC-RELATED"/>
    <property type="match status" value="1"/>
</dbReference>
<comment type="caution">
    <text evidence="6">The sequence shown here is derived from an EMBL/GenBank/DDBJ whole genome shotgun (WGS) entry which is preliminary data.</text>
</comment>
<dbReference type="Gene3D" id="3.40.50.300">
    <property type="entry name" value="P-loop containing nucleotide triphosphate hydrolases"/>
    <property type="match status" value="1"/>
</dbReference>
<gene>
    <name evidence="6" type="ORF">EEB11_01935</name>
</gene>
<dbReference type="InterPro" id="IPR025669">
    <property type="entry name" value="AAA_dom"/>
</dbReference>
<dbReference type="InterPro" id="IPR027417">
    <property type="entry name" value="P-loop_NTPase"/>
</dbReference>
<accession>A0ABY2KRM7</accession>
<dbReference type="InterPro" id="IPR050625">
    <property type="entry name" value="ParA/MinD_ATPase"/>
</dbReference>
<dbReference type="SUPFAM" id="SSF52540">
    <property type="entry name" value="P-loop containing nucleoside triphosphate hydrolases"/>
    <property type="match status" value="1"/>
</dbReference>
<dbReference type="Gene3D" id="3.40.50.2300">
    <property type="match status" value="1"/>
</dbReference>
<dbReference type="PANTHER" id="PTHR43384:SF6">
    <property type="entry name" value="SEPTUM SITE-DETERMINING PROTEIN MIND HOMOLOG, CHLOROPLASTIC"/>
    <property type="match status" value="1"/>
</dbReference>
<evidence type="ECO:0000259" key="5">
    <source>
        <dbReference type="PROSITE" id="PS50110"/>
    </source>
</evidence>
<dbReference type="PROSITE" id="PS50110">
    <property type="entry name" value="RESPONSE_REGULATORY"/>
    <property type="match status" value="1"/>
</dbReference>
<evidence type="ECO:0000256" key="3">
    <source>
        <dbReference type="PROSITE-ProRule" id="PRU00169"/>
    </source>
</evidence>
<evidence type="ECO:0000256" key="4">
    <source>
        <dbReference type="SAM" id="MobiDB-lite"/>
    </source>
</evidence>
<evidence type="ECO:0000256" key="1">
    <source>
        <dbReference type="ARBA" id="ARBA00022741"/>
    </source>
</evidence>